<dbReference type="RefSeq" id="WP_092352185.1">
    <property type="nucleotide sequence ID" value="NZ_FOIN01000003.1"/>
</dbReference>
<keyword evidence="2" id="KW-1185">Reference proteome</keyword>
<protein>
    <submittedName>
        <fullName evidence="1">Control of competence regulator ComK, YlbF/YmcA</fullName>
    </submittedName>
</protein>
<dbReference type="Gene3D" id="1.20.1500.10">
    <property type="entry name" value="YheA/YmcA-like"/>
    <property type="match status" value="1"/>
</dbReference>
<dbReference type="InterPro" id="IPR023378">
    <property type="entry name" value="YheA/YmcA-like_dom_sf"/>
</dbReference>
<dbReference type="GeneID" id="78287552"/>
<dbReference type="Pfam" id="PF06133">
    <property type="entry name" value="Com_YlbF"/>
    <property type="match status" value="1"/>
</dbReference>
<reference evidence="2" key="1">
    <citation type="submission" date="2016-10" db="EMBL/GenBank/DDBJ databases">
        <authorList>
            <person name="Varghese N."/>
            <person name="Submissions S."/>
        </authorList>
    </citation>
    <scope>NUCLEOTIDE SEQUENCE [LARGE SCALE GENOMIC DNA]</scope>
    <source>
        <strain evidence="2">DSM 1551</strain>
    </source>
</reference>
<dbReference type="EMBL" id="FOIN01000003">
    <property type="protein sequence ID" value="SET20104.1"/>
    <property type="molecule type" value="Genomic_DNA"/>
</dbReference>
<accession>A0A1I0CLM2</accession>
<name>A0A1I0CLM2_9FIRM</name>
<dbReference type="OrthoDB" id="1653036at2"/>
<evidence type="ECO:0000313" key="1">
    <source>
        <dbReference type="EMBL" id="SET20104.1"/>
    </source>
</evidence>
<gene>
    <name evidence="1" type="ORF">SAMN04489758_10397</name>
</gene>
<evidence type="ECO:0000313" key="2">
    <source>
        <dbReference type="Proteomes" id="UP000198558"/>
    </source>
</evidence>
<proteinExistence type="predicted"/>
<dbReference type="InterPro" id="IPR010368">
    <property type="entry name" value="Com_YlbF"/>
</dbReference>
<organism evidence="1 2">
    <name type="scientific">Thomasclavelia cocleata</name>
    <dbReference type="NCBI Taxonomy" id="69824"/>
    <lineage>
        <taxon>Bacteria</taxon>
        <taxon>Bacillati</taxon>
        <taxon>Bacillota</taxon>
        <taxon>Erysipelotrichia</taxon>
        <taxon>Erysipelotrichales</taxon>
        <taxon>Coprobacillaceae</taxon>
        <taxon>Thomasclavelia</taxon>
    </lineage>
</organism>
<dbReference type="SUPFAM" id="SSF158622">
    <property type="entry name" value="YheA/YmcA-like"/>
    <property type="match status" value="1"/>
</dbReference>
<dbReference type="Proteomes" id="UP000198558">
    <property type="component" value="Unassembled WGS sequence"/>
</dbReference>
<sequence length="115" mass="14063">MEEILDKLVKEIKLDQRYLEYIDAEKKLHTKDIECMLKEYQEKLNEYEDLKKYNRYIDNNQLKEEIKSLKKQIGCNNDILDYYRKYHCLNDFLEEITKIVFGNISNQLDLSPYKL</sequence>
<dbReference type="AlphaFoldDB" id="A0A1I0CLM2"/>